<keyword evidence="3" id="KW-1185">Reference proteome</keyword>
<dbReference type="SUPFAM" id="SSF50978">
    <property type="entry name" value="WD40 repeat-like"/>
    <property type="match status" value="2"/>
</dbReference>
<feature type="compositionally biased region" description="Polar residues" evidence="1">
    <location>
        <begin position="848"/>
        <end position="865"/>
    </location>
</feature>
<feature type="region of interest" description="Disordered" evidence="1">
    <location>
        <begin position="15"/>
        <end position="60"/>
    </location>
</feature>
<feature type="region of interest" description="Disordered" evidence="1">
    <location>
        <begin position="1045"/>
        <end position="1075"/>
    </location>
</feature>
<gene>
    <name evidence="2" type="ORF">P167DRAFT_573219</name>
</gene>
<dbReference type="InterPro" id="IPR052779">
    <property type="entry name" value="WDR62"/>
</dbReference>
<dbReference type="InParanoid" id="A0A3N4KSH1"/>
<proteinExistence type="predicted"/>
<feature type="compositionally biased region" description="Polar residues" evidence="1">
    <location>
        <begin position="15"/>
        <end position="33"/>
    </location>
</feature>
<feature type="region of interest" description="Disordered" evidence="1">
    <location>
        <begin position="796"/>
        <end position="994"/>
    </location>
</feature>
<dbReference type="PANTHER" id="PTHR45589">
    <property type="entry name" value="WD REPEAT DOMAIN 62, ISOFORM G"/>
    <property type="match status" value="1"/>
</dbReference>
<accession>A0A3N4KSH1</accession>
<dbReference type="Proteomes" id="UP000277580">
    <property type="component" value="Unassembled WGS sequence"/>
</dbReference>
<dbReference type="InterPro" id="IPR036322">
    <property type="entry name" value="WD40_repeat_dom_sf"/>
</dbReference>
<name>A0A3N4KSH1_9PEZI</name>
<evidence type="ECO:0000256" key="1">
    <source>
        <dbReference type="SAM" id="MobiDB-lite"/>
    </source>
</evidence>
<dbReference type="EMBL" id="ML119122">
    <property type="protein sequence ID" value="RPB13554.1"/>
    <property type="molecule type" value="Genomic_DNA"/>
</dbReference>
<feature type="compositionally biased region" description="Low complexity" evidence="1">
    <location>
        <begin position="898"/>
        <end position="920"/>
    </location>
</feature>
<dbReference type="Pfam" id="PF00400">
    <property type="entry name" value="WD40"/>
    <property type="match status" value="3"/>
</dbReference>
<protein>
    <submittedName>
        <fullName evidence="2">WD40 repeat-like protein</fullName>
    </submittedName>
</protein>
<evidence type="ECO:0000313" key="3">
    <source>
        <dbReference type="Proteomes" id="UP000277580"/>
    </source>
</evidence>
<dbReference type="OrthoDB" id="6252103at2759"/>
<dbReference type="SMART" id="SM00320">
    <property type="entry name" value="WD40"/>
    <property type="match status" value="9"/>
</dbReference>
<reference evidence="2 3" key="1">
    <citation type="journal article" date="2018" name="Nat. Ecol. Evol.">
        <title>Pezizomycetes genomes reveal the molecular basis of ectomycorrhizal truffle lifestyle.</title>
        <authorList>
            <person name="Murat C."/>
            <person name="Payen T."/>
            <person name="Noel B."/>
            <person name="Kuo A."/>
            <person name="Morin E."/>
            <person name="Chen J."/>
            <person name="Kohler A."/>
            <person name="Krizsan K."/>
            <person name="Balestrini R."/>
            <person name="Da Silva C."/>
            <person name="Montanini B."/>
            <person name="Hainaut M."/>
            <person name="Levati E."/>
            <person name="Barry K.W."/>
            <person name="Belfiori B."/>
            <person name="Cichocki N."/>
            <person name="Clum A."/>
            <person name="Dockter R.B."/>
            <person name="Fauchery L."/>
            <person name="Guy J."/>
            <person name="Iotti M."/>
            <person name="Le Tacon F."/>
            <person name="Lindquist E.A."/>
            <person name="Lipzen A."/>
            <person name="Malagnac F."/>
            <person name="Mello A."/>
            <person name="Molinier V."/>
            <person name="Miyauchi S."/>
            <person name="Poulain J."/>
            <person name="Riccioni C."/>
            <person name="Rubini A."/>
            <person name="Sitrit Y."/>
            <person name="Splivallo R."/>
            <person name="Traeger S."/>
            <person name="Wang M."/>
            <person name="Zifcakova L."/>
            <person name="Wipf D."/>
            <person name="Zambonelli A."/>
            <person name="Paolocci F."/>
            <person name="Nowrousian M."/>
            <person name="Ottonello S."/>
            <person name="Baldrian P."/>
            <person name="Spatafora J.W."/>
            <person name="Henrissat B."/>
            <person name="Nagy L.G."/>
            <person name="Aury J.M."/>
            <person name="Wincker P."/>
            <person name="Grigoriev I.V."/>
            <person name="Bonfante P."/>
            <person name="Martin F.M."/>
        </authorList>
    </citation>
    <scope>NUCLEOTIDE SEQUENCE [LARGE SCALE GENOMIC DNA]</scope>
    <source>
        <strain evidence="2 3">CCBAS932</strain>
    </source>
</reference>
<evidence type="ECO:0000313" key="2">
    <source>
        <dbReference type="EMBL" id="RPB13554.1"/>
    </source>
</evidence>
<feature type="compositionally biased region" description="Low complexity" evidence="1">
    <location>
        <begin position="953"/>
        <end position="977"/>
    </location>
</feature>
<dbReference type="AlphaFoldDB" id="A0A3N4KSH1"/>
<dbReference type="InterPro" id="IPR015943">
    <property type="entry name" value="WD40/YVTN_repeat-like_dom_sf"/>
</dbReference>
<dbReference type="Gene3D" id="2.130.10.10">
    <property type="entry name" value="YVTN repeat-like/Quinoprotein amine dehydrogenase"/>
    <property type="match status" value="3"/>
</dbReference>
<dbReference type="PANTHER" id="PTHR45589:SF1">
    <property type="entry name" value="WD REPEAT DOMAIN 62, ISOFORM G"/>
    <property type="match status" value="1"/>
</dbReference>
<sequence length="1119" mass="120293">MSGFFTPISKNSGGIPNLKLTPTATPNNNSPVFLSSRPNNRSQSKSRQNSSSASSASPFSDCGLSLRRVIGCSTTAFDSHPPSRSFAYTAGAAAVVVHLDDDFQITQRFFRARPNAPTLASTGASFAPSTPTSYIQETRNRTAASLRESGVGYQYTNSASPFAQDDSPSSKTWSARERIKAATCLSFSPDGKWLAVGETGYNPRILIFSMSKDVPSDIPAAAMSEHTFGVRDVAFSACSRYLASIGTMNDGFVYVWSLNTSRSGLVRLHATNKCTSFVRQIAWMGKSLVTVGTRHVKIWRTEEDQKPVNPGPKVLHGRNALLGSMSDSTMSCVVGISDDKALVCTEKGDICLLDESGLRFTRVASAEFGVSSITVDADSKFAWVAGRHGSIRALVLKEIVPSTPPESPSSSRSSSPVLPFGSRPAHVLAMASMLGHLFTLDSNKSLKMINMSTVDGVPVPNTLVRELPAHHDPCLGVRLLPLNCFSDALFFTWSSGGTVLFWNLDGVTRGEFQVELEQPMESEDDVANELKVVRVSEDGGMFVTGDKYGVLRVIDGKHQDCLYAVKAHAGEIMDIAICGDTITSCSRDRTAQVFHKDVEGWTLTQTLDDHTASVNRVLLLDSGNKLLTCSADRTIVIRELCRREAINGLITMAYVPVRTLTTKASPVHMTPLSDSTLIVSTMDRQIQKFDLNTGKGFGSFKATDESGDAVVMDSVTVSKDKGFPRARILAGISTTDKSIRLYDLSGNLIDKEWGHTEGVSDVVLLEREPQKGEETGQTIVISTGSDGTIMIWGFTPKNSEPEPATVVDTDGTANVTSQKKEMTATRPPLRRVLSRTELMDFTPKPGGSAQSSRPASSHTGNTSPPRTLRRKTSAYGMNRTTSAKGVPTLPAVLPGTVSTASSATPTPSTTSDDSASPSTPLFGADVTKRTSVGRKSISPPASLREGRKTRNRTPSPTTTKKVPTAPIPLRRGSSTTRTRVRGHSVGSVDTPILGNGGAGNMNGLAESLSRSLRSFRKKIDAGAKEGVNPEVLKELQRELGLTVKELGATGDREGKSNRGRSNASNRSLGPQDVAGRDLMTQLLDTYSERLVSIVSERLETKAPLTRERKKKMVETSGEG</sequence>
<dbReference type="STRING" id="1392247.A0A3N4KSH1"/>
<dbReference type="InterPro" id="IPR001680">
    <property type="entry name" value="WD40_rpt"/>
</dbReference>
<feature type="compositionally biased region" description="Low complexity" evidence="1">
    <location>
        <begin position="35"/>
        <end position="60"/>
    </location>
</feature>
<organism evidence="2 3">
    <name type="scientific">Morchella conica CCBAS932</name>
    <dbReference type="NCBI Taxonomy" id="1392247"/>
    <lineage>
        <taxon>Eukaryota</taxon>
        <taxon>Fungi</taxon>
        <taxon>Dikarya</taxon>
        <taxon>Ascomycota</taxon>
        <taxon>Pezizomycotina</taxon>
        <taxon>Pezizomycetes</taxon>
        <taxon>Pezizales</taxon>
        <taxon>Morchellaceae</taxon>
        <taxon>Morchella</taxon>
    </lineage>
</organism>